<dbReference type="GO" id="GO:0031267">
    <property type="term" value="F:small GTPase binding"/>
    <property type="evidence" value="ECO:0007669"/>
    <property type="project" value="TreeGrafter"/>
</dbReference>
<evidence type="ECO:0000313" key="5">
    <source>
        <dbReference type="Proteomes" id="UP000224634"/>
    </source>
</evidence>
<keyword evidence="2" id="KW-0813">Transport</keyword>
<keyword evidence="3" id="KW-0653">Protein transport</keyword>
<sequence>MIEFRSAPLYGGAMAVDIPANYQHASTLRQVPDNQEVFLSPTTLTNIIIEINERVEQQAQPFSTPNAAQEGEPVLTTVANDVAASLYHLYDICDANGDKYEVLDPPRAVRLPKVDAPAYISQALIHTDTPTDGPNTTQTAISTREMSSLAVSQQPRTRKTTTTCHFLLVRLEPVQADLLVQVIVPHREFDDSATSGEIAMEESFAHDVMDQMTRSLEIRDYGLFGS</sequence>
<dbReference type="STRING" id="1447883.A0A2B7Z043"/>
<evidence type="ECO:0008006" key="6">
    <source>
        <dbReference type="Google" id="ProtNLM"/>
    </source>
</evidence>
<gene>
    <name evidence="4" type="ORF">AJ80_01722</name>
</gene>
<dbReference type="OrthoDB" id="10255285at2759"/>
<dbReference type="SUPFAM" id="SSF55724">
    <property type="entry name" value="Mog1p/PsbP-like"/>
    <property type="match status" value="1"/>
</dbReference>
<comment type="similarity">
    <text evidence="1">Belongs to the MOG1 family.</text>
</comment>
<organism evidence="4 5">
    <name type="scientific">Polytolypa hystricis (strain UAMH7299)</name>
    <dbReference type="NCBI Taxonomy" id="1447883"/>
    <lineage>
        <taxon>Eukaryota</taxon>
        <taxon>Fungi</taxon>
        <taxon>Dikarya</taxon>
        <taxon>Ascomycota</taxon>
        <taxon>Pezizomycotina</taxon>
        <taxon>Eurotiomycetes</taxon>
        <taxon>Eurotiomycetidae</taxon>
        <taxon>Onygenales</taxon>
        <taxon>Onygenales incertae sedis</taxon>
        <taxon>Polytolypa</taxon>
    </lineage>
</organism>
<dbReference type="EMBL" id="PDNA01000015">
    <property type="protein sequence ID" value="PGH26593.1"/>
    <property type="molecule type" value="Genomic_DNA"/>
</dbReference>
<dbReference type="Pfam" id="PF04603">
    <property type="entry name" value="Mog1"/>
    <property type="match status" value="1"/>
</dbReference>
<dbReference type="PANTHER" id="PTHR15837:SF0">
    <property type="entry name" value="RAN GUANINE NUCLEOTIDE RELEASE FACTOR"/>
    <property type="match status" value="1"/>
</dbReference>
<evidence type="ECO:0000256" key="3">
    <source>
        <dbReference type="ARBA" id="ARBA00022927"/>
    </source>
</evidence>
<dbReference type="PANTHER" id="PTHR15837">
    <property type="entry name" value="RAN GUANINE NUCLEOTIDE RELEASE FACTOR"/>
    <property type="match status" value="1"/>
</dbReference>
<dbReference type="AlphaFoldDB" id="A0A2B7Z043"/>
<dbReference type="GO" id="GO:0006606">
    <property type="term" value="P:protein import into nucleus"/>
    <property type="evidence" value="ECO:0007669"/>
    <property type="project" value="TreeGrafter"/>
</dbReference>
<dbReference type="InterPro" id="IPR007681">
    <property type="entry name" value="Mog1"/>
</dbReference>
<proteinExistence type="inferred from homology"/>
<evidence type="ECO:0000256" key="1">
    <source>
        <dbReference type="ARBA" id="ARBA00010307"/>
    </source>
</evidence>
<evidence type="ECO:0000313" key="4">
    <source>
        <dbReference type="EMBL" id="PGH26593.1"/>
    </source>
</evidence>
<name>A0A2B7Z043_POLH7</name>
<accession>A0A2B7Z043</accession>
<comment type="caution">
    <text evidence="4">The sequence shown here is derived from an EMBL/GenBank/DDBJ whole genome shotgun (WGS) entry which is preliminary data.</text>
</comment>
<dbReference type="Proteomes" id="UP000224634">
    <property type="component" value="Unassembled WGS sequence"/>
</dbReference>
<protein>
    <recommendedName>
        <fullName evidence="6">Mog1p/PsbP-like protein</fullName>
    </recommendedName>
</protein>
<dbReference type="GO" id="GO:0005085">
    <property type="term" value="F:guanyl-nucleotide exchange factor activity"/>
    <property type="evidence" value="ECO:0007669"/>
    <property type="project" value="TreeGrafter"/>
</dbReference>
<dbReference type="GO" id="GO:0005634">
    <property type="term" value="C:nucleus"/>
    <property type="evidence" value="ECO:0007669"/>
    <property type="project" value="TreeGrafter"/>
</dbReference>
<evidence type="ECO:0000256" key="2">
    <source>
        <dbReference type="ARBA" id="ARBA00022448"/>
    </source>
</evidence>
<keyword evidence="5" id="KW-1185">Reference proteome</keyword>
<dbReference type="Gene3D" id="3.40.1000.10">
    <property type="entry name" value="Mog1/PsbP, alpha/beta/alpha sandwich"/>
    <property type="match status" value="1"/>
</dbReference>
<reference evidence="4 5" key="1">
    <citation type="submission" date="2017-10" db="EMBL/GenBank/DDBJ databases">
        <title>Comparative genomics in systemic dimorphic fungi from Ajellomycetaceae.</title>
        <authorList>
            <person name="Munoz J.F."/>
            <person name="Mcewen J.G."/>
            <person name="Clay O.K."/>
            <person name="Cuomo C.A."/>
        </authorList>
    </citation>
    <scope>NUCLEOTIDE SEQUENCE [LARGE SCALE GENOMIC DNA]</scope>
    <source>
        <strain evidence="4 5">UAMH7299</strain>
    </source>
</reference>
<dbReference type="InterPro" id="IPR016123">
    <property type="entry name" value="Mog1/PsbP_a/b/a-sand"/>
</dbReference>